<dbReference type="Pfam" id="PF13456">
    <property type="entry name" value="RVT_3"/>
    <property type="match status" value="1"/>
</dbReference>
<evidence type="ECO:0000313" key="4">
    <source>
        <dbReference type="EMBL" id="KAL0927620.1"/>
    </source>
</evidence>
<name>A0ABD0VSV3_DENTH</name>
<dbReference type="InterPro" id="IPR025836">
    <property type="entry name" value="Zn_knuckle_CX2CX4HX4C"/>
</dbReference>
<dbReference type="PROSITE" id="PS50158">
    <property type="entry name" value="ZF_CCHC"/>
    <property type="match status" value="1"/>
</dbReference>
<dbReference type="PANTHER" id="PTHR31286">
    <property type="entry name" value="GLYCINE-RICH CELL WALL STRUCTURAL PROTEIN 1.8-LIKE"/>
    <property type="match status" value="1"/>
</dbReference>
<dbReference type="CDD" id="cd06222">
    <property type="entry name" value="RNase_H_like"/>
    <property type="match status" value="1"/>
</dbReference>
<dbReference type="Gene3D" id="3.60.10.10">
    <property type="entry name" value="Endonuclease/exonuclease/phosphatase"/>
    <property type="match status" value="1"/>
</dbReference>
<dbReference type="InterPro" id="IPR036397">
    <property type="entry name" value="RNaseH_sf"/>
</dbReference>
<evidence type="ECO:0000256" key="2">
    <source>
        <dbReference type="SAM" id="MobiDB-lite"/>
    </source>
</evidence>
<feature type="region of interest" description="Disordered" evidence="2">
    <location>
        <begin position="1"/>
        <end position="26"/>
    </location>
</feature>
<dbReference type="Pfam" id="PF13966">
    <property type="entry name" value="zf-RVT"/>
    <property type="match status" value="1"/>
</dbReference>
<dbReference type="InterPro" id="IPR040256">
    <property type="entry name" value="At4g02000-like"/>
</dbReference>
<dbReference type="InterPro" id="IPR026960">
    <property type="entry name" value="RVT-Znf"/>
</dbReference>
<organism evidence="4 5">
    <name type="scientific">Dendrobium thyrsiflorum</name>
    <name type="common">Pinecone-like raceme dendrobium</name>
    <name type="synonym">Orchid</name>
    <dbReference type="NCBI Taxonomy" id="117978"/>
    <lineage>
        <taxon>Eukaryota</taxon>
        <taxon>Viridiplantae</taxon>
        <taxon>Streptophyta</taxon>
        <taxon>Embryophyta</taxon>
        <taxon>Tracheophyta</taxon>
        <taxon>Spermatophyta</taxon>
        <taxon>Magnoliopsida</taxon>
        <taxon>Liliopsida</taxon>
        <taxon>Asparagales</taxon>
        <taxon>Orchidaceae</taxon>
        <taxon>Epidendroideae</taxon>
        <taxon>Malaxideae</taxon>
        <taxon>Dendrobiinae</taxon>
        <taxon>Dendrobium</taxon>
    </lineage>
</organism>
<keyword evidence="1" id="KW-0862">Zinc</keyword>
<dbReference type="SUPFAM" id="SSF56219">
    <property type="entry name" value="DNase I-like"/>
    <property type="match status" value="1"/>
</dbReference>
<dbReference type="EMBL" id="JANQDX010000002">
    <property type="protein sequence ID" value="KAL0927620.1"/>
    <property type="molecule type" value="Genomic_DNA"/>
</dbReference>
<accession>A0ABD0VSV3</accession>
<dbReference type="InterPro" id="IPR036691">
    <property type="entry name" value="Endo/exonu/phosph_ase_sf"/>
</dbReference>
<dbReference type="GO" id="GO:0008270">
    <property type="term" value="F:zinc ion binding"/>
    <property type="evidence" value="ECO:0007669"/>
    <property type="project" value="UniProtKB-KW"/>
</dbReference>
<dbReference type="Gene3D" id="3.30.420.10">
    <property type="entry name" value="Ribonuclease H-like superfamily/Ribonuclease H"/>
    <property type="match status" value="1"/>
</dbReference>
<dbReference type="InterPro" id="IPR002156">
    <property type="entry name" value="RNaseH_domain"/>
</dbReference>
<keyword evidence="5" id="KW-1185">Reference proteome</keyword>
<gene>
    <name evidence="4" type="ORF">M5K25_001811</name>
</gene>
<evidence type="ECO:0000256" key="1">
    <source>
        <dbReference type="PROSITE-ProRule" id="PRU00047"/>
    </source>
</evidence>
<feature type="compositionally biased region" description="Polar residues" evidence="2">
    <location>
        <begin position="1"/>
        <end position="17"/>
    </location>
</feature>
<dbReference type="Proteomes" id="UP001552299">
    <property type="component" value="Unassembled WGS sequence"/>
</dbReference>
<reference evidence="4 5" key="1">
    <citation type="journal article" date="2024" name="Plant Biotechnol. J.">
        <title>Dendrobium thyrsiflorum genome and its molecular insights into genes involved in important horticultural traits.</title>
        <authorList>
            <person name="Chen B."/>
            <person name="Wang J.Y."/>
            <person name="Zheng P.J."/>
            <person name="Li K.L."/>
            <person name="Liang Y.M."/>
            <person name="Chen X.F."/>
            <person name="Zhang C."/>
            <person name="Zhao X."/>
            <person name="He X."/>
            <person name="Zhang G.Q."/>
            <person name="Liu Z.J."/>
            <person name="Xu Q."/>
        </authorList>
    </citation>
    <scope>NUCLEOTIDE SEQUENCE [LARGE SCALE GENOMIC DNA]</scope>
    <source>
        <strain evidence="4">GZMU011</strain>
    </source>
</reference>
<dbReference type="InterPro" id="IPR044730">
    <property type="entry name" value="RNase_H-like_dom_plant"/>
</dbReference>
<dbReference type="Pfam" id="PF14392">
    <property type="entry name" value="zf-CCHC_4"/>
    <property type="match status" value="1"/>
</dbReference>
<keyword evidence="1" id="KW-0863">Zinc-finger</keyword>
<feature type="domain" description="CCHC-type" evidence="3">
    <location>
        <begin position="390"/>
        <end position="405"/>
    </location>
</feature>
<dbReference type="Pfam" id="PF14111">
    <property type="entry name" value="DUF4283"/>
    <property type="match status" value="1"/>
</dbReference>
<dbReference type="InterPro" id="IPR001878">
    <property type="entry name" value="Znf_CCHC"/>
</dbReference>
<proteinExistence type="predicted"/>
<keyword evidence="1" id="KW-0479">Metal-binding</keyword>
<protein>
    <recommendedName>
        <fullName evidence="3">CCHC-type domain-containing protein</fullName>
    </recommendedName>
</protein>
<evidence type="ECO:0000259" key="3">
    <source>
        <dbReference type="PROSITE" id="PS50158"/>
    </source>
</evidence>
<sequence length="1682" mass="189402">MSSSYMTNGLHPTQSLSSEDHRIPIDSSTSVLPHHLQEPVFSNSDSLSDVIKIQRSKGALIISEGKVSPLKRFPGVAGKGKEIDLSGNFKSPNLFKSSGFIPLKALNPEGSSSSKNNCVNGFDDPNAIPTHGSKINADLHSSVHGFVNAKNLLDSSNLRSEKGNSPIKQIVGNVIPDSSFSWNKPKHIKINFNKGKLVLSEDGQAVKLVESSEISNAKRLEFSVVVKVFGNELPPNVVAWELRRQWAKFGQFHFTSLGKGWYLCSFKCLEAFEEVLAGGPWFVNQHIVGLDKWSTDFSPTSMKGLTSPIWIRMPHLPLQCWDEENVALIASRIGEPLMLDSNMFLWGKREFARVCVRLELDKPLPLGVWVDGIAGRFFQKVEYERISTFCFNCGMVGHEKSACTSGRAVDNNQEKVIGNLNASDRGDHENVYGPWTLVKHKKGRTRFGKVMSSSVLHPDNNFFKNNNEKLAVNGEVLDHHLVENIHMAENVVENRVAVPKPCSINPEVSKGNVSMETAIYPKPSNSSVKNKFDVLGELIGEVNPVDSEEILAEVTEFNIGNVCSGSPDIVLKAGEIIDVSRSLDEGKNISSSTSDFYMSATTDVTDHVNSDVLASNSKKNLSKFKLQKELKSLGSINLPSYGRNGIGGARKKEASRYLKEIVKDHGAFFAGLVETKIDCLDKFEFNRMMGNNWDFFIYPSNGLSGGILTCWRSDLVSFSVIHASSQVVIGELDCGVDGIWLIATVYGDNNCYNKEKLWKTLGNPSFGKLPFIVGGDFNCILSQDEKKGGKKFVFKKGALDMLAFMRNFDFHEIQATGPRFTWCNNKKGLARILEKLDRCIVNAKALSKPNKLVVKHLARVASDHCPLLVKIFSNNFHKNKELRFEDVWLSYRASWFIVKSSWQKSMVGSEAEILNKKLRRSLRALFFWSKAKNGELNIHKDKLKLEILQLQEEEATSDCFSELRSSLLRDKIIDLNSTMGRLQTWWNQRAKVSWLKEGDSNSKFFHNYASAKYNSNGINGVLDLDGCFVEDKEKVEKIFFDYFSKKWALSAILFSKHVMKRRRKSLSKSLKFKIVKELNYLGVKLALRRLVVADFNGIIERTSNKLNVWGNKFISTVGKLQLVNSTCLAIPIFSATHSLVPTRVLHIIEKLCRDYVWCKGNGSKGMHFVAWNVLCRPKHKGGRGLMSIVDKCGPLRARLAWNFIKNPDSLAHKIIAAKNGLDLWKNLNLCTVSTAWKILKIGAMHLWPFVRWKISSGEFINTVNDTWLLNRNLSSWPTYIAQMDDSTNLLSGFIINRGWDVEKLRLYCGPELIKVICGIKIYSDQDKMELTNKCSGRSLSSVISDSSFTELCDDLVWSKWKKLRLRPRVEFFWWKLRLNVIPTNSFLQQRNLIDCSDCPRCKGILEDVDHISVKCIKIHSILNLLTEWGYSMPTFYNFSDCIKSFTKLATSDPFLGNLFCSVVFLCWKSRNKLSHGGSDDSSMILATNAFCMSVVSFSCNLSLENWNTNQLQLSNVSWCPPPPRWIKANVDATICINNKAAIGVVFRDCKGRFLGALGRSLLHWDIAQVEILSILAVGDIIKDWMFQAEGIIIESDNLNVVRFFTDSINNNLDKEGILNPKDLDFLQNFSQVHFNFSVRECNRLADFCASLALLSDFIWDDISSNKIPPSFLSLLKEECLCN</sequence>
<evidence type="ECO:0000313" key="5">
    <source>
        <dbReference type="Proteomes" id="UP001552299"/>
    </source>
</evidence>
<dbReference type="InterPro" id="IPR025558">
    <property type="entry name" value="DUF4283"/>
</dbReference>
<dbReference type="PANTHER" id="PTHR31286:SF99">
    <property type="entry name" value="DUF4283 DOMAIN-CONTAINING PROTEIN"/>
    <property type="match status" value="1"/>
</dbReference>
<comment type="caution">
    <text evidence="4">The sequence shown here is derived from an EMBL/GenBank/DDBJ whole genome shotgun (WGS) entry which is preliminary data.</text>
</comment>